<dbReference type="Proteomes" id="UP001303046">
    <property type="component" value="Unassembled WGS sequence"/>
</dbReference>
<feature type="compositionally biased region" description="Basic and acidic residues" evidence="1">
    <location>
        <begin position="85"/>
        <end position="94"/>
    </location>
</feature>
<evidence type="ECO:0000256" key="1">
    <source>
        <dbReference type="SAM" id="MobiDB-lite"/>
    </source>
</evidence>
<keyword evidence="3" id="KW-1185">Reference proteome</keyword>
<proteinExistence type="predicted"/>
<sequence length="94" mass="10759">MCVSVLIQQHGLHGFPLLRNFAFRHITSEEPRQCDDEDGWCCVILSRPSEGRFFTDMMAVGFRKGEPQKIQVLKSDDEGTSGRGCRRDLSRSRE</sequence>
<feature type="region of interest" description="Disordered" evidence="1">
    <location>
        <begin position="70"/>
        <end position="94"/>
    </location>
</feature>
<protein>
    <submittedName>
        <fullName evidence="2">Uncharacterized protein</fullName>
    </submittedName>
</protein>
<comment type="caution">
    <text evidence="2">The sequence shown here is derived from an EMBL/GenBank/DDBJ whole genome shotgun (WGS) entry which is preliminary data.</text>
</comment>
<organism evidence="2 3">
    <name type="scientific">Necator americanus</name>
    <name type="common">Human hookworm</name>
    <dbReference type="NCBI Taxonomy" id="51031"/>
    <lineage>
        <taxon>Eukaryota</taxon>
        <taxon>Metazoa</taxon>
        <taxon>Ecdysozoa</taxon>
        <taxon>Nematoda</taxon>
        <taxon>Chromadorea</taxon>
        <taxon>Rhabditida</taxon>
        <taxon>Rhabditina</taxon>
        <taxon>Rhabditomorpha</taxon>
        <taxon>Strongyloidea</taxon>
        <taxon>Ancylostomatidae</taxon>
        <taxon>Bunostominae</taxon>
        <taxon>Necator</taxon>
    </lineage>
</organism>
<evidence type="ECO:0000313" key="3">
    <source>
        <dbReference type="Proteomes" id="UP001303046"/>
    </source>
</evidence>
<dbReference type="EMBL" id="JAVFWL010000002">
    <property type="protein sequence ID" value="KAK6734100.1"/>
    <property type="molecule type" value="Genomic_DNA"/>
</dbReference>
<name>A0ABR1C9K8_NECAM</name>
<evidence type="ECO:0000313" key="2">
    <source>
        <dbReference type="EMBL" id="KAK6734100.1"/>
    </source>
</evidence>
<reference evidence="2 3" key="1">
    <citation type="submission" date="2023-08" db="EMBL/GenBank/DDBJ databases">
        <title>A Necator americanus chromosomal reference genome.</title>
        <authorList>
            <person name="Ilik V."/>
            <person name="Petrzelkova K.J."/>
            <person name="Pardy F."/>
            <person name="Fuh T."/>
            <person name="Niatou-Singa F.S."/>
            <person name="Gouil Q."/>
            <person name="Baker L."/>
            <person name="Ritchie M.E."/>
            <person name="Jex A.R."/>
            <person name="Gazzola D."/>
            <person name="Li H."/>
            <person name="Toshio Fujiwara R."/>
            <person name="Zhan B."/>
            <person name="Aroian R.V."/>
            <person name="Pafco B."/>
            <person name="Schwarz E.M."/>
        </authorList>
    </citation>
    <scope>NUCLEOTIDE SEQUENCE [LARGE SCALE GENOMIC DNA]</scope>
    <source>
        <strain evidence="2 3">Aroian</strain>
        <tissue evidence="2">Whole animal</tissue>
    </source>
</reference>
<gene>
    <name evidence="2" type="primary">Necator_chrII.g5504</name>
    <name evidence="2" type="ORF">RB195_017711</name>
</gene>
<accession>A0ABR1C9K8</accession>